<evidence type="ECO:0000313" key="2">
    <source>
        <dbReference type="EMBL" id="ASB39566.1"/>
    </source>
</evidence>
<evidence type="ECO:0000313" key="4">
    <source>
        <dbReference type="Proteomes" id="UP000196710"/>
    </source>
</evidence>
<organism evidence="3 5">
    <name type="scientific">Acutalibacter muris</name>
    <dbReference type="NCBI Taxonomy" id="1796620"/>
    <lineage>
        <taxon>Bacteria</taxon>
        <taxon>Bacillati</taxon>
        <taxon>Bacillota</taxon>
        <taxon>Clostridia</taxon>
        <taxon>Eubacteriales</taxon>
        <taxon>Acutalibacteraceae</taxon>
        <taxon>Acutalibacter</taxon>
    </lineage>
</organism>
<evidence type="ECO:0000313" key="3">
    <source>
        <dbReference type="EMBL" id="QQR28857.1"/>
    </source>
</evidence>
<sequence>MKPLRFCVISCLSIFILSLFAPVSISSQAFMTAEEAFEVHGIEHYAYMDASKADARLKPIILEARKRIIYSVAGDGWAQDGVKAYVADSKGNIKERIPCFHELFPADWEPPI</sequence>
<dbReference type="RefSeq" id="WP_066536266.1">
    <property type="nucleotide sequence ID" value="NZ_CAPVCI010000002.1"/>
</dbReference>
<evidence type="ECO:0000313" key="5">
    <source>
        <dbReference type="Proteomes" id="UP000596035"/>
    </source>
</evidence>
<keyword evidence="1" id="KW-0732">Signal</keyword>
<feature type="signal peptide" evidence="1">
    <location>
        <begin position="1"/>
        <end position="29"/>
    </location>
</feature>
<proteinExistence type="predicted"/>
<keyword evidence="4" id="KW-1185">Reference proteome</keyword>
<protein>
    <submittedName>
        <fullName evidence="3">Uncharacterized protein</fullName>
    </submittedName>
</protein>
<dbReference type="EMBL" id="CP021422">
    <property type="protein sequence ID" value="ASB39566.1"/>
    <property type="molecule type" value="Genomic_DNA"/>
</dbReference>
<name>A0A1Z2XM96_9FIRM</name>
<dbReference type="Proteomes" id="UP000596035">
    <property type="component" value="Chromosome"/>
</dbReference>
<evidence type="ECO:0000256" key="1">
    <source>
        <dbReference type="SAM" id="SignalP"/>
    </source>
</evidence>
<dbReference type="KEGG" id="amur:ADH66_02165"/>
<reference evidence="4" key="2">
    <citation type="submission" date="2017-05" db="EMBL/GenBank/DDBJ databases">
        <title>Improved OligoMM genomes.</title>
        <authorList>
            <person name="Garzetti D."/>
        </authorList>
    </citation>
    <scope>NUCLEOTIDE SEQUENCE [LARGE SCALE GENOMIC DNA]</scope>
    <source>
        <strain evidence="4">KB18</strain>
    </source>
</reference>
<accession>A0A1Z2XM96</accession>
<gene>
    <name evidence="2" type="ORF">ADH66_02165</name>
    <name evidence="3" type="ORF">I5Q82_12205</name>
</gene>
<dbReference type="EMBL" id="CP065321">
    <property type="protein sequence ID" value="QQR28857.1"/>
    <property type="molecule type" value="Genomic_DNA"/>
</dbReference>
<dbReference type="AlphaFoldDB" id="A0A1Z2XM96"/>
<dbReference type="Proteomes" id="UP000196710">
    <property type="component" value="Chromosome"/>
</dbReference>
<feature type="chain" id="PRO_5044568644" evidence="1">
    <location>
        <begin position="30"/>
        <end position="112"/>
    </location>
</feature>
<reference evidence="3 5" key="3">
    <citation type="submission" date="2020-11" db="EMBL/GenBank/DDBJ databases">
        <title>Closed and high quality bacterial genomes of the OMM12 community.</title>
        <authorList>
            <person name="Marbouty M."/>
            <person name="Lamy-Besnier Q."/>
            <person name="Debarbieux L."/>
            <person name="Koszul R."/>
        </authorList>
    </citation>
    <scope>NUCLEOTIDE SEQUENCE [LARGE SCALE GENOMIC DNA]</scope>
    <source>
        <strain evidence="3 5">KB18</strain>
    </source>
</reference>
<reference evidence="2" key="1">
    <citation type="journal article" date="2017" name="Genome Announc.">
        <title>High-Quality Whole-Genome Sequences of the Oligo-Mouse-Microbiota Bacterial Community.</title>
        <authorList>
            <person name="Garzetti D."/>
            <person name="Brugiroux S."/>
            <person name="Bunk B."/>
            <person name="Pukall R."/>
            <person name="McCoy K.D."/>
            <person name="Macpherson A.J."/>
            <person name="Stecher B."/>
        </authorList>
    </citation>
    <scope>NUCLEOTIDE SEQUENCE</scope>
    <source>
        <strain evidence="2">KB18</strain>
    </source>
</reference>